<dbReference type="AlphaFoldDB" id="A0A3B0BVD8"/>
<organism evidence="1 2">
    <name type="scientific">Ulvibacterium marinum</name>
    <dbReference type="NCBI Taxonomy" id="2419782"/>
    <lineage>
        <taxon>Bacteria</taxon>
        <taxon>Pseudomonadati</taxon>
        <taxon>Bacteroidota</taxon>
        <taxon>Flavobacteriia</taxon>
        <taxon>Flavobacteriales</taxon>
        <taxon>Flavobacteriaceae</taxon>
        <taxon>Ulvibacterium</taxon>
    </lineage>
</organism>
<keyword evidence="2" id="KW-1185">Reference proteome</keyword>
<gene>
    <name evidence="1" type="ORF">D7Z94_23805</name>
</gene>
<evidence type="ECO:0000313" key="2">
    <source>
        <dbReference type="Proteomes" id="UP000276603"/>
    </source>
</evidence>
<proteinExistence type="predicted"/>
<name>A0A3B0BVD8_9FLAO</name>
<dbReference type="Proteomes" id="UP000276603">
    <property type="component" value="Unassembled WGS sequence"/>
</dbReference>
<dbReference type="RefSeq" id="WP_158594717.1">
    <property type="nucleotide sequence ID" value="NZ_RBCJ01000006.1"/>
</dbReference>
<dbReference type="EMBL" id="RBCJ01000006">
    <property type="protein sequence ID" value="RKN76810.1"/>
    <property type="molecule type" value="Genomic_DNA"/>
</dbReference>
<dbReference type="OrthoDB" id="9808953at2"/>
<sequence>MPLIFIPNSLGLYGDNSIFVYMFPRHSNIPILRVLPLLICLTFWSGTELFSQIKIGDNPQNIDSGSLLELESNELALVITRVTTQQMNRLSPMAGALVYNAEVGCVYAYDGAVWINLCTQGGAGGVSTAPGNVITDNGGAFYDDGDTNAQNELTDLELSGTRLMLTNPLTGGNTIDLAPILGSGDPSDELIVDGTVIGNDLIINEGTGNQVIIDVSNLANGDNSTFEVNGGNLNITDDAGTLSVPLTDFNNLSNTDLTQTGGNRTYDLNNQNLVFSGAGNLGVNVALPQAKLHIGGNLRIDGQLLDSDGDGGTPGQLLSATNTGTDWVSPIVSTGPFHALGKMNESVIVNGANVLTTNSMGIGEYRIFFTANASSEDYVVQLSLLNTGAASIEVISQTVGGFTVQIYDNDGIAMEGDWFFTVVDF</sequence>
<protein>
    <submittedName>
        <fullName evidence="1">Uncharacterized protein</fullName>
    </submittedName>
</protein>
<reference evidence="1 2" key="1">
    <citation type="submission" date="2018-10" db="EMBL/GenBank/DDBJ databases">
        <title>Ulvibacterium marinum gen. nov., sp. nov., a novel marine bacterium of the family Flavobacteriaceae, isolated from a culture of the green alga Ulva prolifera.</title>
        <authorList>
            <person name="Zhang Z."/>
        </authorList>
    </citation>
    <scope>NUCLEOTIDE SEQUENCE [LARGE SCALE GENOMIC DNA]</scope>
    <source>
        <strain evidence="1 2">CCMM003</strain>
    </source>
</reference>
<evidence type="ECO:0000313" key="1">
    <source>
        <dbReference type="EMBL" id="RKN76810.1"/>
    </source>
</evidence>
<accession>A0A3B0BVD8</accession>
<comment type="caution">
    <text evidence="1">The sequence shown here is derived from an EMBL/GenBank/DDBJ whole genome shotgun (WGS) entry which is preliminary data.</text>
</comment>